<name>A0ABY3X2J4_9GAMM</name>
<dbReference type="InterPro" id="IPR047199">
    <property type="entry name" value="CorA-like"/>
</dbReference>
<dbReference type="InterPro" id="IPR002523">
    <property type="entry name" value="MgTranspt_CorA/ZnTranspt_ZntB"/>
</dbReference>
<comment type="similarity">
    <text evidence="2">Belongs to the CorA metal ion transporter (MIT) (TC 1.A.35) family.</text>
</comment>
<keyword evidence="5 7" id="KW-0472">Membrane</keyword>
<dbReference type="Gene3D" id="1.20.58.340">
    <property type="entry name" value="Magnesium transport protein CorA, transmembrane region"/>
    <property type="match status" value="2"/>
</dbReference>
<dbReference type="Pfam" id="PF01544">
    <property type="entry name" value="CorA"/>
    <property type="match status" value="1"/>
</dbReference>
<keyword evidence="9" id="KW-1185">Reference proteome</keyword>
<dbReference type="InterPro" id="IPR045863">
    <property type="entry name" value="CorA_TM1_TM2"/>
</dbReference>
<evidence type="ECO:0000313" key="9">
    <source>
        <dbReference type="Proteomes" id="UP000829542"/>
    </source>
</evidence>
<keyword evidence="6" id="KW-0175">Coiled coil</keyword>
<dbReference type="RefSeq" id="WP_242151987.1">
    <property type="nucleotide sequence ID" value="NZ_CP093379.1"/>
</dbReference>
<dbReference type="Gene3D" id="3.30.460.20">
    <property type="entry name" value="CorA soluble domain-like"/>
    <property type="match status" value="1"/>
</dbReference>
<dbReference type="EMBL" id="CP093379">
    <property type="protein sequence ID" value="UNM97108.1"/>
    <property type="molecule type" value="Genomic_DNA"/>
</dbReference>
<dbReference type="CDD" id="cd12827">
    <property type="entry name" value="EcCorA_ZntB-like_u2"/>
    <property type="match status" value="1"/>
</dbReference>
<feature type="coiled-coil region" evidence="6">
    <location>
        <begin position="144"/>
        <end position="171"/>
    </location>
</feature>
<comment type="subcellular location">
    <subcellularLocation>
        <location evidence="1">Membrane</location>
        <topology evidence="1">Multi-pass membrane protein</topology>
    </subcellularLocation>
</comment>
<proteinExistence type="inferred from homology"/>
<evidence type="ECO:0000256" key="7">
    <source>
        <dbReference type="SAM" id="Phobius"/>
    </source>
</evidence>
<sequence length="316" mass="36465">MMIQIYKNLVMNTYHHETAITSDNWVRVINPDEAEIKRLEDKLNISRFFIEESLDANTRPMIEEENGITSIIIHIPYMDPTITENSKGIRYRTIPFGIVLTDTHFVTICSVEAEILLNAFIKNCQGLGKHMQVQNVLDMLHHVAQRYLRLMHTMEFEIAEAEEELSRSYRNSELYTLLYLNEGLLFMTISLKQMLYLMRKINHEQYLEMLPNGVELFEDTIIEMEQAYSVAQINQLNSNNVMDAYGNIIQNNVSHIVKLLTALTIVLSIPTLIASIYGMNVPLPFQEEPAAFSILIVVMVVLSGLVAGFFYKKKFF</sequence>
<reference evidence="8 9" key="1">
    <citation type="submission" date="2022-03" db="EMBL/GenBank/DDBJ databases">
        <title>Ignatzschineria rhizosphaerae HR5S32.</title>
        <authorList>
            <person name="Sun J.Q."/>
            <person name="Feng J.Y."/>
        </authorList>
    </citation>
    <scope>NUCLEOTIDE SEQUENCE [LARGE SCALE GENOMIC DNA]</scope>
    <source>
        <strain evidence="8 9">HR5S32</strain>
    </source>
</reference>
<evidence type="ECO:0000256" key="3">
    <source>
        <dbReference type="ARBA" id="ARBA00022692"/>
    </source>
</evidence>
<evidence type="ECO:0000313" key="8">
    <source>
        <dbReference type="EMBL" id="UNM97108.1"/>
    </source>
</evidence>
<dbReference type="InterPro" id="IPR045861">
    <property type="entry name" value="CorA_cytoplasmic_dom"/>
</dbReference>
<evidence type="ECO:0000256" key="5">
    <source>
        <dbReference type="ARBA" id="ARBA00023136"/>
    </source>
</evidence>
<gene>
    <name evidence="8" type="ORF">MMG00_04475</name>
</gene>
<accession>A0ABY3X2J4</accession>
<dbReference type="SUPFAM" id="SSF144083">
    <property type="entry name" value="Magnesium transport protein CorA, transmembrane region"/>
    <property type="match status" value="1"/>
</dbReference>
<protein>
    <submittedName>
        <fullName evidence="8">Magnesium transporter CorA family protein</fullName>
    </submittedName>
</protein>
<evidence type="ECO:0000256" key="2">
    <source>
        <dbReference type="ARBA" id="ARBA00009765"/>
    </source>
</evidence>
<dbReference type="SUPFAM" id="SSF143865">
    <property type="entry name" value="CorA soluble domain-like"/>
    <property type="match status" value="1"/>
</dbReference>
<keyword evidence="3 7" id="KW-0812">Transmembrane</keyword>
<organism evidence="8 9">
    <name type="scientific">Ignatzschineria rhizosphaerae</name>
    <dbReference type="NCBI Taxonomy" id="2923279"/>
    <lineage>
        <taxon>Bacteria</taxon>
        <taxon>Pseudomonadati</taxon>
        <taxon>Pseudomonadota</taxon>
        <taxon>Gammaproteobacteria</taxon>
        <taxon>Cardiobacteriales</taxon>
        <taxon>Ignatzschineriaceae</taxon>
        <taxon>Ignatzschineria</taxon>
    </lineage>
</organism>
<keyword evidence="4 7" id="KW-1133">Transmembrane helix</keyword>
<dbReference type="PANTHER" id="PTHR47891">
    <property type="entry name" value="TRANSPORTER-RELATED"/>
    <property type="match status" value="1"/>
</dbReference>
<feature type="transmembrane region" description="Helical" evidence="7">
    <location>
        <begin position="259"/>
        <end position="278"/>
    </location>
</feature>
<evidence type="ECO:0000256" key="1">
    <source>
        <dbReference type="ARBA" id="ARBA00004141"/>
    </source>
</evidence>
<evidence type="ECO:0000256" key="4">
    <source>
        <dbReference type="ARBA" id="ARBA00022989"/>
    </source>
</evidence>
<dbReference type="PANTHER" id="PTHR47891:SF2">
    <property type="entry name" value="MAGNESIUM AND COBALT TRANSPORTER"/>
    <property type="match status" value="1"/>
</dbReference>
<evidence type="ECO:0000256" key="6">
    <source>
        <dbReference type="SAM" id="Coils"/>
    </source>
</evidence>
<dbReference type="Proteomes" id="UP000829542">
    <property type="component" value="Chromosome"/>
</dbReference>
<feature type="transmembrane region" description="Helical" evidence="7">
    <location>
        <begin position="290"/>
        <end position="311"/>
    </location>
</feature>